<dbReference type="EC" id="1.7.1.17" evidence="6"/>
<comment type="caution">
    <text evidence="8">The sequence shown here is derived from an EMBL/GenBank/DDBJ whole genome shotgun (WGS) entry which is preliminary data.</text>
</comment>
<comment type="caution">
    <text evidence="6">Lacks conserved residue(s) required for the propagation of feature annotation.</text>
</comment>
<comment type="function">
    <text evidence="6">Also exhibits azoreductase activity. Catalyzes the reductive cleavage of the azo bond in aromatic azo compounds to the corresponding amines.</text>
</comment>
<keyword evidence="1 6" id="KW-0285">Flavoprotein</keyword>
<keyword evidence="4 6" id="KW-0520">NAD</keyword>
<dbReference type="PANTHER" id="PTHR43741">
    <property type="entry name" value="FMN-DEPENDENT NADH-AZOREDUCTASE 1"/>
    <property type="match status" value="1"/>
</dbReference>
<feature type="domain" description="Flavodoxin-like fold" evidence="7">
    <location>
        <begin position="3"/>
        <end position="193"/>
    </location>
</feature>
<evidence type="ECO:0000313" key="8">
    <source>
        <dbReference type="EMBL" id="MDN5216057.1"/>
    </source>
</evidence>
<evidence type="ECO:0000313" key="9">
    <source>
        <dbReference type="Proteomes" id="UP001172083"/>
    </source>
</evidence>
<dbReference type="InterPro" id="IPR050104">
    <property type="entry name" value="FMN-dep_NADH:Q_OxRdtase_AzoR1"/>
</dbReference>
<organism evidence="8 9">
    <name type="scientific">Agaribacillus aureus</name>
    <dbReference type="NCBI Taxonomy" id="3051825"/>
    <lineage>
        <taxon>Bacteria</taxon>
        <taxon>Pseudomonadati</taxon>
        <taxon>Bacteroidota</taxon>
        <taxon>Cytophagia</taxon>
        <taxon>Cytophagales</taxon>
        <taxon>Splendidivirgaceae</taxon>
        <taxon>Agaribacillus</taxon>
    </lineage>
</organism>
<keyword evidence="3 6" id="KW-0560">Oxidoreductase</keyword>
<evidence type="ECO:0000256" key="4">
    <source>
        <dbReference type="ARBA" id="ARBA00023027"/>
    </source>
</evidence>
<gene>
    <name evidence="6" type="primary">azoR</name>
    <name evidence="8" type="ORF">QQ020_28520</name>
</gene>
<evidence type="ECO:0000256" key="2">
    <source>
        <dbReference type="ARBA" id="ARBA00022643"/>
    </source>
</evidence>
<feature type="binding site" evidence="6">
    <location>
        <begin position="17"/>
        <end position="19"/>
    </location>
    <ligand>
        <name>FMN</name>
        <dbReference type="ChEBI" id="CHEBI:58210"/>
    </ligand>
</feature>
<comment type="function">
    <text evidence="6">Quinone reductase that provides resistance to thiol-specific stress caused by electrophilic quinones.</text>
</comment>
<reference evidence="8" key="1">
    <citation type="submission" date="2023-06" db="EMBL/GenBank/DDBJ databases">
        <title>Genomic of Agaribacillus aureum.</title>
        <authorList>
            <person name="Wang G."/>
        </authorList>
    </citation>
    <scope>NUCLEOTIDE SEQUENCE</scope>
    <source>
        <strain evidence="8">BMA12</strain>
    </source>
</reference>
<dbReference type="EC" id="1.6.5.-" evidence="6"/>
<comment type="catalytic activity">
    <reaction evidence="5">
        <text>N,N-dimethyl-1,4-phenylenediamine + anthranilate + 2 NAD(+) = 2-(4-dimethylaminophenyl)diazenylbenzoate + 2 NADH + 2 H(+)</text>
        <dbReference type="Rhea" id="RHEA:55872"/>
        <dbReference type="ChEBI" id="CHEBI:15378"/>
        <dbReference type="ChEBI" id="CHEBI:15783"/>
        <dbReference type="ChEBI" id="CHEBI:16567"/>
        <dbReference type="ChEBI" id="CHEBI:57540"/>
        <dbReference type="ChEBI" id="CHEBI:57945"/>
        <dbReference type="ChEBI" id="CHEBI:71579"/>
        <dbReference type="EC" id="1.7.1.17"/>
    </reaction>
    <physiologicalReaction direction="right-to-left" evidence="5">
        <dbReference type="Rhea" id="RHEA:55874"/>
    </physiologicalReaction>
</comment>
<protein>
    <recommendedName>
        <fullName evidence="6">FMN dependent NADH:quinone oxidoreductase</fullName>
        <ecNumber evidence="6">1.6.5.-</ecNumber>
    </recommendedName>
    <alternativeName>
        <fullName evidence="6">Azo-dye reductase</fullName>
    </alternativeName>
    <alternativeName>
        <fullName evidence="6">FMN-dependent NADH-azo compound oxidoreductase</fullName>
    </alternativeName>
    <alternativeName>
        <fullName evidence="6">FMN-dependent NADH-azoreductase</fullName>
        <ecNumber evidence="6">1.7.1.17</ecNumber>
    </alternativeName>
</protein>
<evidence type="ECO:0000256" key="3">
    <source>
        <dbReference type="ARBA" id="ARBA00023002"/>
    </source>
</evidence>
<evidence type="ECO:0000259" key="7">
    <source>
        <dbReference type="Pfam" id="PF02525"/>
    </source>
</evidence>
<dbReference type="PANTHER" id="PTHR43741:SF2">
    <property type="entry name" value="FMN-DEPENDENT NADH:QUINONE OXIDOREDUCTASE"/>
    <property type="match status" value="1"/>
</dbReference>
<name>A0ABT8LE47_9BACT</name>
<dbReference type="InterPro" id="IPR003680">
    <property type="entry name" value="Flavodoxin_fold"/>
</dbReference>
<evidence type="ECO:0000256" key="5">
    <source>
        <dbReference type="ARBA" id="ARBA00048542"/>
    </source>
</evidence>
<dbReference type="Gene3D" id="3.40.50.360">
    <property type="match status" value="1"/>
</dbReference>
<sequence length="201" mass="22341">MTKKILRIDASSRKEGSYSRLLTNQLIAQLQANFPEAEVIRRDLTDGVPFVSDEMVKGMLTVGASKSESVKKALKTSDELIEEIKMIDILVIGVPIYNFGIPAALKAYIDLICRANVTFRYKNKISEGLLEDTKTYLIMVSAGTEVGSSKDYATGYLKHVLSFIGIRDVEVIKADQILFEGEQRVKAAQNYIANIRPVATF</sequence>
<keyword evidence="2 6" id="KW-0288">FMN</keyword>
<dbReference type="SUPFAM" id="SSF52218">
    <property type="entry name" value="Flavoproteins"/>
    <property type="match status" value="1"/>
</dbReference>
<feature type="binding site" evidence="6">
    <location>
        <position position="11"/>
    </location>
    <ligand>
        <name>FMN</name>
        <dbReference type="ChEBI" id="CHEBI:58210"/>
    </ligand>
</feature>
<dbReference type="InterPro" id="IPR023048">
    <property type="entry name" value="NADH:quinone_OxRdtase_FMN_depd"/>
</dbReference>
<evidence type="ECO:0000256" key="1">
    <source>
        <dbReference type="ARBA" id="ARBA00022630"/>
    </source>
</evidence>
<comment type="catalytic activity">
    <reaction evidence="6">
        <text>2 a quinone + NADH + H(+) = 2 a 1,4-benzosemiquinone + NAD(+)</text>
        <dbReference type="Rhea" id="RHEA:65952"/>
        <dbReference type="ChEBI" id="CHEBI:15378"/>
        <dbReference type="ChEBI" id="CHEBI:57540"/>
        <dbReference type="ChEBI" id="CHEBI:57945"/>
        <dbReference type="ChEBI" id="CHEBI:132124"/>
        <dbReference type="ChEBI" id="CHEBI:134225"/>
    </reaction>
</comment>
<dbReference type="HAMAP" id="MF_01216">
    <property type="entry name" value="Azoreductase_type1"/>
    <property type="match status" value="1"/>
</dbReference>
<comment type="similarity">
    <text evidence="6">Belongs to the azoreductase type 1 family.</text>
</comment>
<dbReference type="InterPro" id="IPR029039">
    <property type="entry name" value="Flavoprotein-like_sf"/>
</dbReference>
<evidence type="ECO:0000256" key="6">
    <source>
        <dbReference type="HAMAP-Rule" id="MF_01216"/>
    </source>
</evidence>
<dbReference type="Proteomes" id="UP001172083">
    <property type="component" value="Unassembled WGS sequence"/>
</dbReference>
<comment type="cofactor">
    <cofactor evidence="6">
        <name>FMN</name>
        <dbReference type="ChEBI" id="CHEBI:58210"/>
    </cofactor>
    <text evidence="6">Binds 1 FMN per subunit.</text>
</comment>
<dbReference type="Pfam" id="PF02525">
    <property type="entry name" value="Flavodoxin_2"/>
    <property type="match status" value="1"/>
</dbReference>
<proteinExistence type="inferred from homology"/>
<keyword evidence="9" id="KW-1185">Reference proteome</keyword>
<comment type="subunit">
    <text evidence="6">Homodimer.</text>
</comment>
<accession>A0ABT8LE47</accession>
<dbReference type="RefSeq" id="WP_346761391.1">
    <property type="nucleotide sequence ID" value="NZ_JAUJEB010000007.1"/>
</dbReference>
<dbReference type="EMBL" id="JAUJEB010000007">
    <property type="protein sequence ID" value="MDN5216057.1"/>
    <property type="molecule type" value="Genomic_DNA"/>
</dbReference>